<feature type="transmembrane region" description="Helical" evidence="1">
    <location>
        <begin position="49"/>
        <end position="67"/>
    </location>
</feature>
<organism evidence="2 3">
    <name type="scientific">[Enterobacter] lignolyticus</name>
    <dbReference type="NCBI Taxonomy" id="1334193"/>
    <lineage>
        <taxon>Bacteria</taxon>
        <taxon>Pseudomonadati</taxon>
        <taxon>Pseudomonadota</taxon>
        <taxon>Gammaproteobacteria</taxon>
        <taxon>Enterobacterales</taxon>
        <taxon>Enterobacteriaceae</taxon>
        <taxon>Pluralibacter</taxon>
    </lineage>
</organism>
<dbReference type="EMBL" id="CP012871">
    <property type="protein sequence ID" value="ALR76254.1"/>
    <property type="molecule type" value="Genomic_DNA"/>
</dbReference>
<reference evidence="3" key="1">
    <citation type="submission" date="2015-10" db="EMBL/GenBank/DDBJ databases">
        <title>Complete Genome Sequencing of Klebsiella sp. strain G5.</title>
        <authorList>
            <person name="Chan K.-G."/>
            <person name="Chen J.-W."/>
        </authorList>
    </citation>
    <scope>NUCLEOTIDE SEQUENCE [LARGE SCALE GENOMIC DNA]</scope>
    <source>
        <strain evidence="3">G5</strain>
    </source>
</reference>
<keyword evidence="1" id="KW-1133">Transmembrane helix</keyword>
<evidence type="ECO:0000313" key="2">
    <source>
        <dbReference type="EMBL" id="ALR76254.1"/>
    </source>
</evidence>
<proteinExistence type="predicted"/>
<keyword evidence="1" id="KW-0472">Membrane</keyword>
<dbReference type="KEGG" id="kle:AO703_08075"/>
<protein>
    <submittedName>
        <fullName evidence="2">Uncharacterized protein</fullName>
    </submittedName>
</protein>
<accession>A0A806X413</accession>
<evidence type="ECO:0000256" key="1">
    <source>
        <dbReference type="SAM" id="Phobius"/>
    </source>
</evidence>
<dbReference type="Proteomes" id="UP000069162">
    <property type="component" value="Chromosome"/>
</dbReference>
<dbReference type="AlphaFoldDB" id="A0A806X413"/>
<gene>
    <name evidence="2" type="ORF">AO703_08075</name>
</gene>
<sequence>MTTIFNLLQLIVIEKILFAFVPLQVEKNNSNYGKRHCDEYINWFDAKSPILKCVSCIFAFFMGFICYGSRIF</sequence>
<name>A0A806X413_9ENTR</name>
<evidence type="ECO:0000313" key="3">
    <source>
        <dbReference type="Proteomes" id="UP000069162"/>
    </source>
</evidence>
<keyword evidence="1" id="KW-0812">Transmembrane</keyword>